<organism evidence="1 2">
    <name type="scientific">Jeotgalibacillus alimentarius</name>
    <dbReference type="NCBI Taxonomy" id="135826"/>
    <lineage>
        <taxon>Bacteria</taxon>
        <taxon>Bacillati</taxon>
        <taxon>Bacillota</taxon>
        <taxon>Bacilli</taxon>
        <taxon>Bacillales</taxon>
        <taxon>Caryophanaceae</taxon>
        <taxon>Jeotgalibacillus</taxon>
    </lineage>
</organism>
<keyword evidence="2" id="KW-1185">Reference proteome</keyword>
<reference evidence="1 2" key="1">
    <citation type="submission" date="2015-01" db="EMBL/GenBank/DDBJ databases">
        <title>Genome sequence of Jeotgalibacillus alimentarius.</title>
        <authorList>
            <person name="Goh K.M."/>
            <person name="Chan K.-G."/>
            <person name="Yaakop A.S."/>
            <person name="Ee R."/>
            <person name="Gan H.M."/>
            <person name="Chan C.S."/>
        </authorList>
    </citation>
    <scope>NUCLEOTIDE SEQUENCE [LARGE SCALE GENOMIC DNA]</scope>
    <source>
        <strain evidence="1 2">YKJ-13</strain>
    </source>
</reference>
<dbReference type="PATRIC" id="fig|135826.4.peg.3099"/>
<dbReference type="RefSeq" id="WP_160289542.1">
    <property type="nucleotide sequence ID" value="NZ_JXRQ01000029.1"/>
</dbReference>
<dbReference type="EMBL" id="JXRQ01000029">
    <property type="protein sequence ID" value="KIL43412.1"/>
    <property type="molecule type" value="Genomic_DNA"/>
</dbReference>
<comment type="caution">
    <text evidence="1">The sequence shown here is derived from an EMBL/GenBank/DDBJ whole genome shotgun (WGS) entry which is preliminary data.</text>
</comment>
<accession>A0A0C2V2Y9</accession>
<proteinExistence type="predicted"/>
<dbReference type="Proteomes" id="UP000031950">
    <property type="component" value="Unassembled WGS sequence"/>
</dbReference>
<evidence type="ECO:0000313" key="1">
    <source>
        <dbReference type="EMBL" id="KIL43412.1"/>
    </source>
</evidence>
<evidence type="ECO:0000313" key="2">
    <source>
        <dbReference type="Proteomes" id="UP000031950"/>
    </source>
</evidence>
<dbReference type="AlphaFoldDB" id="A0A0C2V2Y9"/>
<name>A0A0C2V2Y9_9BACL</name>
<sequence length="45" mass="4998">MQCFGYQLSCFSFLVYDTPGFVAVKRLAGVVKSRFVAVTFKMIAA</sequence>
<gene>
    <name evidence="1" type="ORF">KP77_31180</name>
</gene>
<protein>
    <submittedName>
        <fullName evidence="1">Uncharacterized protein</fullName>
    </submittedName>
</protein>